<keyword evidence="7" id="KW-1185">Reference proteome</keyword>
<comment type="subcellular location">
    <subcellularLocation>
        <location evidence="1">Membrane</location>
        <topology evidence="1">Multi-pass membrane protein</topology>
    </subcellularLocation>
</comment>
<feature type="transmembrane region" description="Helical" evidence="5">
    <location>
        <begin position="107"/>
        <end position="129"/>
    </location>
</feature>
<evidence type="ECO:0000256" key="1">
    <source>
        <dbReference type="ARBA" id="ARBA00004141"/>
    </source>
</evidence>
<dbReference type="EMBL" id="JAIVFP010000001">
    <property type="protein sequence ID" value="MCI4683269.1"/>
    <property type="molecule type" value="Genomic_DNA"/>
</dbReference>
<evidence type="ECO:0000256" key="3">
    <source>
        <dbReference type="ARBA" id="ARBA00022989"/>
    </source>
</evidence>
<protein>
    <submittedName>
        <fullName evidence="6">LrgB family protein</fullName>
    </submittedName>
</protein>
<keyword evidence="4 5" id="KW-0472">Membrane</keyword>
<feature type="transmembrane region" description="Helical" evidence="5">
    <location>
        <begin position="46"/>
        <end position="65"/>
    </location>
</feature>
<feature type="transmembrane region" description="Helical" evidence="5">
    <location>
        <begin position="12"/>
        <end position="34"/>
    </location>
</feature>
<organism evidence="6 7">
    <name type="scientific">Candidatus Rhodoblastus alkanivorans</name>
    <dbReference type="NCBI Taxonomy" id="2954117"/>
    <lineage>
        <taxon>Bacteria</taxon>
        <taxon>Pseudomonadati</taxon>
        <taxon>Pseudomonadota</taxon>
        <taxon>Alphaproteobacteria</taxon>
        <taxon>Hyphomicrobiales</taxon>
        <taxon>Rhodoblastaceae</taxon>
        <taxon>Rhodoblastus</taxon>
    </lineage>
</organism>
<name>A0ABS9Z6L9_9HYPH</name>
<feature type="transmembrane region" description="Helical" evidence="5">
    <location>
        <begin position="159"/>
        <end position="179"/>
    </location>
</feature>
<keyword evidence="3 5" id="KW-1133">Transmembrane helix</keyword>
<evidence type="ECO:0000256" key="4">
    <source>
        <dbReference type="ARBA" id="ARBA00023136"/>
    </source>
</evidence>
<comment type="caution">
    <text evidence="6">The sequence shown here is derived from an EMBL/GenBank/DDBJ whole genome shotgun (WGS) entry which is preliminary data.</text>
</comment>
<sequence>MIPSLLKPHPEVWVYLAASPLSWLTLTLVAYLVADRISIAFNRHPAANLVALAALLIILALKATGTSYETYFAGAKFIHFLLGPATVALAVPLYRNIERVRATAWPIAASLGVGSLVAILSAVGIAKILGASHEIVASLAPKSVTSPIAMGLSEKLGGAPFLTAALVIATGVFGAIILTPLMRLLRIRDPAAIGMAAGLASHGVGAARAFHIDSTAGAFAGIAMGLNGALTSLILPILRPLLGL</sequence>
<dbReference type="Pfam" id="PF04172">
    <property type="entry name" value="LrgB"/>
    <property type="match status" value="1"/>
</dbReference>
<keyword evidence="2 5" id="KW-0812">Transmembrane</keyword>
<feature type="transmembrane region" description="Helical" evidence="5">
    <location>
        <begin position="216"/>
        <end position="238"/>
    </location>
</feature>
<evidence type="ECO:0000313" key="6">
    <source>
        <dbReference type="EMBL" id="MCI4683269.1"/>
    </source>
</evidence>
<gene>
    <name evidence="6" type="ORF">K2U94_10890</name>
</gene>
<dbReference type="RefSeq" id="WP_243067230.1">
    <property type="nucleotide sequence ID" value="NZ_JAIVFK010000068.1"/>
</dbReference>
<reference evidence="6" key="1">
    <citation type="journal article" date="2022" name="ISME J.">
        <title>Identification of active gaseous-alkane degraders at natural gas seeps.</title>
        <authorList>
            <person name="Farhan Ul Haque M."/>
            <person name="Hernandez M."/>
            <person name="Crombie A.T."/>
            <person name="Murrell J.C."/>
        </authorList>
    </citation>
    <scope>NUCLEOTIDE SEQUENCE</scope>
    <source>
        <strain evidence="6">PC2</strain>
    </source>
</reference>
<accession>A0ABS9Z6L9</accession>
<feature type="transmembrane region" description="Helical" evidence="5">
    <location>
        <begin position="77"/>
        <end position="95"/>
    </location>
</feature>
<evidence type="ECO:0000313" key="7">
    <source>
        <dbReference type="Proteomes" id="UP001139104"/>
    </source>
</evidence>
<evidence type="ECO:0000256" key="5">
    <source>
        <dbReference type="SAM" id="Phobius"/>
    </source>
</evidence>
<dbReference type="InterPro" id="IPR007300">
    <property type="entry name" value="CidB/LrgB"/>
</dbReference>
<dbReference type="PANTHER" id="PTHR30249:SF0">
    <property type="entry name" value="PLASTIDAL GLYCOLATE_GLYCERATE TRANSLOCATOR 1, CHLOROPLASTIC"/>
    <property type="match status" value="1"/>
</dbReference>
<evidence type="ECO:0000256" key="2">
    <source>
        <dbReference type="ARBA" id="ARBA00022692"/>
    </source>
</evidence>
<dbReference type="PANTHER" id="PTHR30249">
    <property type="entry name" value="PUTATIVE SEROTONIN TRANSPORTER"/>
    <property type="match status" value="1"/>
</dbReference>
<proteinExistence type="predicted"/>
<dbReference type="Proteomes" id="UP001139104">
    <property type="component" value="Unassembled WGS sequence"/>
</dbReference>